<name>A0A0T9T4I2_YERAE</name>
<dbReference type="PANTHER" id="PTHR30034:SF5">
    <property type="entry name" value="SECRETION SYSTEM APPARATUS PROTEIN SSAQ"/>
    <property type="match status" value="1"/>
</dbReference>
<dbReference type="GO" id="GO:0071978">
    <property type="term" value="P:bacterial-type flagellum-dependent swarming motility"/>
    <property type="evidence" value="ECO:0007669"/>
    <property type="project" value="TreeGrafter"/>
</dbReference>
<keyword evidence="6" id="KW-1185">Reference proteome</keyword>
<dbReference type="GeneID" id="61904307"/>
<dbReference type="Proteomes" id="UP000069914">
    <property type="component" value="Chromosome"/>
</dbReference>
<gene>
    <name evidence="3" type="ORF">ACZ76_10775</name>
    <name evidence="4" type="ORF">ERS008460_00383</name>
</gene>
<dbReference type="EMBL" id="CQEM01000001">
    <property type="protein sequence ID" value="CNK61528.1"/>
    <property type="molecule type" value="Genomic_DNA"/>
</dbReference>
<evidence type="ECO:0000313" key="3">
    <source>
        <dbReference type="EMBL" id="AKP33989.1"/>
    </source>
</evidence>
<dbReference type="InterPro" id="IPR036429">
    <property type="entry name" value="SpoA-like_sf"/>
</dbReference>
<dbReference type="NCBIfam" id="TIGR02551">
    <property type="entry name" value="SpaO_YscQ"/>
    <property type="match status" value="1"/>
</dbReference>
<protein>
    <submittedName>
        <fullName evidence="4">Type III secretion inner membrane protein</fullName>
    </submittedName>
    <submittedName>
        <fullName evidence="3">Type III secretion protein SsaQ</fullName>
    </submittedName>
</protein>
<dbReference type="PANTHER" id="PTHR30034">
    <property type="entry name" value="FLAGELLAR MOTOR SWITCH PROTEIN FLIM"/>
    <property type="match status" value="1"/>
</dbReference>
<dbReference type="Proteomes" id="UP000040088">
    <property type="component" value="Unassembled WGS sequence"/>
</dbReference>
<evidence type="ECO:0000259" key="2">
    <source>
        <dbReference type="Pfam" id="PF01052"/>
    </source>
</evidence>
<dbReference type="GO" id="GO:0050918">
    <property type="term" value="P:positive chemotaxis"/>
    <property type="evidence" value="ECO:0007669"/>
    <property type="project" value="TreeGrafter"/>
</dbReference>
<sequence length="322" mass="35466">MLGNLTAESRQLSTLIGSGRHRVGVTATMMQVEGEGVYLPSHYGSQACGIWISRACWQNWLVSSLATDDTHFLATELVIAMANWVVSPLLAPLPDLVIQSQPPQPMTLLSQWAVMLTFELEEQPLSVVLFDWPLAVLADTLSHWQCKNGQGEPAPQQDMHWQAGLVVGWCRLSLSQLQQLRPGDGLRVAAAAALEQGNCWLWQMASPQIYIKLEEENRMTIQQVNDDIDRLLSLDTAAIPKVPQTVALDHLPQTLVMEIGRVAVPLGEIKQLAVGQTLNCQASVYGEVNIRLNGQSVGSGSLLQCGEDLVVRIDQWHLTLRP</sequence>
<dbReference type="Gene3D" id="2.30.330.10">
    <property type="entry name" value="SpoA-like"/>
    <property type="match status" value="1"/>
</dbReference>
<dbReference type="NCBIfam" id="NF005956">
    <property type="entry name" value="PRK08035.1"/>
    <property type="match status" value="1"/>
</dbReference>
<dbReference type="InterPro" id="IPR013385">
    <property type="entry name" value="T3SS_SpaO/YscQ/SpaO"/>
</dbReference>
<reference evidence="3 6" key="1">
    <citation type="journal article" date="2015" name="Genome Announc.">
        <title>De Novo Genome Sequence of Yersinia aleksiciae Y159T.</title>
        <authorList>
            <person name="Sprague L.D."/>
            <person name="Neubauer H."/>
        </authorList>
    </citation>
    <scope>NUCLEOTIDE SEQUENCE [LARGE SCALE GENOMIC DNA]</scope>
    <source>
        <strain evidence="3 6">159</strain>
    </source>
</reference>
<evidence type="ECO:0000313" key="5">
    <source>
        <dbReference type="Proteomes" id="UP000040088"/>
    </source>
</evidence>
<dbReference type="EMBL" id="CP011975">
    <property type="protein sequence ID" value="AKP33989.1"/>
    <property type="molecule type" value="Genomic_DNA"/>
</dbReference>
<dbReference type="AlphaFoldDB" id="A0A0T9T4I2"/>
<dbReference type="KEGG" id="yak:ACZ76_10775"/>
<evidence type="ECO:0000313" key="6">
    <source>
        <dbReference type="Proteomes" id="UP000069914"/>
    </source>
</evidence>
<organism evidence="4 5">
    <name type="scientific">Yersinia aleksiciae</name>
    <dbReference type="NCBI Taxonomy" id="263819"/>
    <lineage>
        <taxon>Bacteria</taxon>
        <taxon>Pseudomonadati</taxon>
        <taxon>Pseudomonadota</taxon>
        <taxon>Gammaproteobacteria</taxon>
        <taxon>Enterobacterales</taxon>
        <taxon>Yersiniaceae</taxon>
        <taxon>Yersinia</taxon>
    </lineage>
</organism>
<feature type="domain" description="Flagellar motor switch protein FliN-like C-terminal" evidence="2">
    <location>
        <begin position="248"/>
        <end position="316"/>
    </location>
</feature>
<dbReference type="Pfam" id="PF01052">
    <property type="entry name" value="FliMN_C"/>
    <property type="match status" value="1"/>
</dbReference>
<comment type="similarity">
    <text evidence="1">Belongs to the FliN/MopA/SpaO family.</text>
</comment>
<accession>A0A0T9T4I2</accession>
<reference evidence="5" key="3">
    <citation type="submission" date="2015-03" db="EMBL/GenBank/DDBJ databases">
        <authorList>
            <consortium name="Pathogen Informatics"/>
        </authorList>
    </citation>
    <scope>NUCLEOTIDE SEQUENCE [LARGE SCALE GENOMIC DNA]</scope>
    <source>
        <strain evidence="5">IP27925</strain>
    </source>
</reference>
<evidence type="ECO:0000313" key="4">
    <source>
        <dbReference type="EMBL" id="CNK61528.1"/>
    </source>
</evidence>
<dbReference type="RefSeq" id="WP_048618939.1">
    <property type="nucleotide sequence ID" value="NZ_CABHQI010000168.1"/>
</dbReference>
<evidence type="ECO:0000256" key="1">
    <source>
        <dbReference type="ARBA" id="ARBA00009226"/>
    </source>
</evidence>
<reference evidence="4" key="2">
    <citation type="submission" date="2015-03" db="EMBL/GenBank/DDBJ databases">
        <authorList>
            <person name="Murphy D."/>
        </authorList>
    </citation>
    <scope>NUCLEOTIDE SEQUENCE [LARGE SCALE GENOMIC DNA]</scope>
    <source>
        <strain evidence="4">IP27925</strain>
    </source>
</reference>
<dbReference type="SUPFAM" id="SSF101801">
    <property type="entry name" value="Surface presentation of antigens (SPOA)"/>
    <property type="match status" value="1"/>
</dbReference>
<dbReference type="InterPro" id="IPR001543">
    <property type="entry name" value="FliN-like_C"/>
</dbReference>
<dbReference type="GO" id="GO:0030254">
    <property type="term" value="P:protein secretion by the type III secretion system"/>
    <property type="evidence" value="ECO:0007669"/>
    <property type="project" value="InterPro"/>
</dbReference>
<dbReference type="OrthoDB" id="6478699at2"/>
<proteinExistence type="inferred from homology"/>